<accession>A0A8S5RHU2</accession>
<dbReference type="EMBL" id="BK059104">
    <property type="protein sequence ID" value="DAE30629.1"/>
    <property type="molecule type" value="Genomic_DNA"/>
</dbReference>
<organism evidence="1">
    <name type="scientific">virus sp. ctiha2</name>
    <dbReference type="NCBI Taxonomy" id="2827299"/>
    <lineage>
        <taxon>Viruses</taxon>
    </lineage>
</organism>
<evidence type="ECO:0000313" key="1">
    <source>
        <dbReference type="EMBL" id="DAE30629.1"/>
    </source>
</evidence>
<sequence length="62" mass="7219">MSTATCIKDYDGVGFLKENENGCEEVHIKKDDIIEWDNQGYLWFGNVCFGHMDAYPGQYFKF</sequence>
<proteinExistence type="predicted"/>
<reference evidence="1" key="1">
    <citation type="journal article" date="2021" name="Proc. Natl. Acad. Sci. U.S.A.">
        <title>A Catalog of Tens of Thousands of Viruses from Human Metagenomes Reveals Hidden Associations with Chronic Diseases.</title>
        <authorList>
            <person name="Tisza M.J."/>
            <person name="Buck C.B."/>
        </authorList>
    </citation>
    <scope>NUCLEOTIDE SEQUENCE</scope>
    <source>
        <strain evidence="1">Ctiha2</strain>
    </source>
</reference>
<name>A0A8S5RHU2_9VIRU</name>
<protein>
    <submittedName>
        <fullName evidence="1">Uncharacterized protein</fullName>
    </submittedName>
</protein>